<dbReference type="InterPro" id="IPR002781">
    <property type="entry name" value="TM_pro_TauE-like"/>
</dbReference>
<evidence type="ECO:0000256" key="6">
    <source>
        <dbReference type="ARBA" id="ARBA00022989"/>
    </source>
</evidence>
<keyword evidence="5 8" id="KW-0812">Transmembrane</keyword>
<feature type="transmembrane region" description="Helical" evidence="8">
    <location>
        <begin position="178"/>
        <end position="198"/>
    </location>
</feature>
<dbReference type="InterPro" id="IPR052017">
    <property type="entry name" value="TSUP"/>
</dbReference>
<evidence type="ECO:0000313" key="9">
    <source>
        <dbReference type="EMBL" id="GAA4084356.1"/>
    </source>
</evidence>
<evidence type="ECO:0000256" key="7">
    <source>
        <dbReference type="ARBA" id="ARBA00023136"/>
    </source>
</evidence>
<name>A0ABP7WAG6_9SPHI</name>
<evidence type="ECO:0000256" key="8">
    <source>
        <dbReference type="RuleBase" id="RU363041"/>
    </source>
</evidence>
<evidence type="ECO:0000256" key="1">
    <source>
        <dbReference type="ARBA" id="ARBA00004651"/>
    </source>
</evidence>
<feature type="transmembrane region" description="Helical" evidence="8">
    <location>
        <begin position="236"/>
        <end position="256"/>
    </location>
</feature>
<evidence type="ECO:0000313" key="10">
    <source>
        <dbReference type="Proteomes" id="UP001500841"/>
    </source>
</evidence>
<reference evidence="10" key="1">
    <citation type="journal article" date="2019" name="Int. J. Syst. Evol. Microbiol.">
        <title>The Global Catalogue of Microorganisms (GCM) 10K type strain sequencing project: providing services to taxonomists for standard genome sequencing and annotation.</title>
        <authorList>
            <consortium name="The Broad Institute Genomics Platform"/>
            <consortium name="The Broad Institute Genome Sequencing Center for Infectious Disease"/>
            <person name="Wu L."/>
            <person name="Ma J."/>
        </authorList>
    </citation>
    <scope>NUCLEOTIDE SEQUENCE [LARGE SCALE GENOMIC DNA]</scope>
    <source>
        <strain evidence="10">JCM 17085</strain>
    </source>
</reference>
<keyword evidence="4 8" id="KW-1003">Cell membrane</keyword>
<proteinExistence type="inferred from homology"/>
<feature type="transmembrane region" description="Helical" evidence="8">
    <location>
        <begin position="205"/>
        <end position="224"/>
    </location>
</feature>
<accession>A0ABP7WAG6</accession>
<organism evidence="9 10">
    <name type="scientific">Mucilaginibacter panaciglaebae</name>
    <dbReference type="NCBI Taxonomy" id="502331"/>
    <lineage>
        <taxon>Bacteria</taxon>
        <taxon>Pseudomonadati</taxon>
        <taxon>Bacteroidota</taxon>
        <taxon>Sphingobacteriia</taxon>
        <taxon>Sphingobacteriales</taxon>
        <taxon>Sphingobacteriaceae</taxon>
        <taxon>Mucilaginibacter</taxon>
    </lineage>
</organism>
<dbReference type="EMBL" id="BAABCV010000001">
    <property type="protein sequence ID" value="GAA4084356.1"/>
    <property type="molecule type" value="Genomic_DNA"/>
</dbReference>
<keyword evidence="6 8" id="KW-1133">Transmembrane helix</keyword>
<evidence type="ECO:0000256" key="2">
    <source>
        <dbReference type="ARBA" id="ARBA00009142"/>
    </source>
</evidence>
<sequence>MVSSKKLYLAMIFTAVVAWVMLIVFVAAIFRSAFGFGESLVAVPLLALLMPLNIAVPLSVLVSVTIAVFVVAQDHQKIHFKSAANLVIYALIGIPIGLWLLTHAAQQPVKILLGLVILVFAGYLLSGARLKELKTDSKWWLLGCGLLSGILGGAYGLNGPPLVIYGAKRRWSAQHFRATLQAYFLVASLTGVIGYWISGLLNQTLFNYYLWSLPAVVPAVLIGRKANTMIQDGDRFFKYSYIILAALGMLLILNAIG</sequence>
<dbReference type="Proteomes" id="UP001500841">
    <property type="component" value="Unassembled WGS sequence"/>
</dbReference>
<protein>
    <recommendedName>
        <fullName evidence="8">Probable membrane transporter protein</fullName>
    </recommendedName>
</protein>
<feature type="transmembrane region" description="Helical" evidence="8">
    <location>
        <begin position="108"/>
        <end position="127"/>
    </location>
</feature>
<comment type="caution">
    <text evidence="9">The sequence shown here is derived from an EMBL/GenBank/DDBJ whole genome shotgun (WGS) entry which is preliminary data.</text>
</comment>
<comment type="subcellular location">
    <subcellularLocation>
        <location evidence="1 8">Cell membrane</location>
        <topology evidence="1 8">Multi-pass membrane protein</topology>
    </subcellularLocation>
</comment>
<keyword evidence="7 8" id="KW-0472">Membrane</keyword>
<keyword evidence="3" id="KW-0813">Transport</keyword>
<feature type="transmembrane region" description="Helical" evidence="8">
    <location>
        <begin position="42"/>
        <end position="71"/>
    </location>
</feature>
<comment type="similarity">
    <text evidence="2 8">Belongs to the 4-toluene sulfonate uptake permease (TSUP) (TC 2.A.102) family.</text>
</comment>
<dbReference type="PANTHER" id="PTHR30269">
    <property type="entry name" value="TRANSMEMBRANE PROTEIN YFCA"/>
    <property type="match status" value="1"/>
</dbReference>
<feature type="transmembrane region" description="Helical" evidence="8">
    <location>
        <begin position="83"/>
        <end position="102"/>
    </location>
</feature>
<feature type="transmembrane region" description="Helical" evidence="8">
    <location>
        <begin position="7"/>
        <end position="30"/>
    </location>
</feature>
<evidence type="ECO:0000256" key="5">
    <source>
        <dbReference type="ARBA" id="ARBA00022692"/>
    </source>
</evidence>
<evidence type="ECO:0000256" key="4">
    <source>
        <dbReference type="ARBA" id="ARBA00022475"/>
    </source>
</evidence>
<feature type="transmembrane region" description="Helical" evidence="8">
    <location>
        <begin position="139"/>
        <end position="158"/>
    </location>
</feature>
<gene>
    <name evidence="9" type="ORF">GCM10022392_01320</name>
</gene>
<evidence type="ECO:0000256" key="3">
    <source>
        <dbReference type="ARBA" id="ARBA00022448"/>
    </source>
</evidence>
<keyword evidence="10" id="KW-1185">Reference proteome</keyword>
<dbReference type="Pfam" id="PF01925">
    <property type="entry name" value="TauE"/>
    <property type="match status" value="1"/>
</dbReference>
<dbReference type="PANTHER" id="PTHR30269:SF37">
    <property type="entry name" value="MEMBRANE TRANSPORTER PROTEIN"/>
    <property type="match status" value="1"/>
</dbReference>